<proteinExistence type="predicted"/>
<dbReference type="AlphaFoldDB" id="A0A915IHQ2"/>
<keyword evidence="1" id="KW-1185">Reference proteome</keyword>
<dbReference type="Proteomes" id="UP000887565">
    <property type="component" value="Unplaced"/>
</dbReference>
<organism evidence="1 2">
    <name type="scientific">Romanomermis culicivorax</name>
    <name type="common">Nematode worm</name>
    <dbReference type="NCBI Taxonomy" id="13658"/>
    <lineage>
        <taxon>Eukaryota</taxon>
        <taxon>Metazoa</taxon>
        <taxon>Ecdysozoa</taxon>
        <taxon>Nematoda</taxon>
        <taxon>Enoplea</taxon>
        <taxon>Dorylaimia</taxon>
        <taxon>Mermithida</taxon>
        <taxon>Mermithoidea</taxon>
        <taxon>Mermithidae</taxon>
        <taxon>Romanomermis</taxon>
    </lineage>
</organism>
<evidence type="ECO:0000313" key="1">
    <source>
        <dbReference type="Proteomes" id="UP000887565"/>
    </source>
</evidence>
<accession>A0A915IHQ2</accession>
<name>A0A915IHQ2_ROMCU</name>
<reference evidence="2" key="1">
    <citation type="submission" date="2022-11" db="UniProtKB">
        <authorList>
            <consortium name="WormBaseParasite"/>
        </authorList>
    </citation>
    <scope>IDENTIFICATION</scope>
</reference>
<protein>
    <submittedName>
        <fullName evidence="2">Secreted protein</fullName>
    </submittedName>
</protein>
<sequence length="91" mass="10561">MYFLLRIKLLKPGLVWAIECTIACFFNACKLKNDKSSLTFIIQKRQFTPIDCLLPVKCFKLKNEQKLLYGQNRSDKAFTSPIHVMHLANPN</sequence>
<evidence type="ECO:0000313" key="2">
    <source>
        <dbReference type="WBParaSite" id="nRc.2.0.1.t13334-RA"/>
    </source>
</evidence>
<dbReference type="WBParaSite" id="nRc.2.0.1.t13334-RA">
    <property type="protein sequence ID" value="nRc.2.0.1.t13334-RA"/>
    <property type="gene ID" value="nRc.2.0.1.g13334"/>
</dbReference>